<evidence type="ECO:0000259" key="5">
    <source>
        <dbReference type="PROSITE" id="PS50048"/>
    </source>
</evidence>
<dbReference type="GO" id="GO:0003677">
    <property type="term" value="F:DNA binding"/>
    <property type="evidence" value="ECO:0007669"/>
    <property type="project" value="InterPro"/>
</dbReference>
<dbReference type="SMART" id="SM00066">
    <property type="entry name" value="GAL4"/>
    <property type="match status" value="1"/>
</dbReference>
<accession>A0A164ZKW2</accession>
<feature type="region of interest" description="Disordered" evidence="4">
    <location>
        <begin position="816"/>
        <end position="835"/>
    </location>
</feature>
<sequence>MGEEEEDQVMTPPSGEESSHSTRAGSVNRVIPRRNRNRISLSCTECRARKVKCNRARPCNHCIKRNCVDKCVYITNRKARPAQRAFSDVYGRAQSPLANGTDDPSDSKAPHARDRIDRLEKLVLHLMSENVQMRDARGLAPMPTANLGGIQIDRDMFRDADISLPFRGSVSAASSSEPFSPHEVSSASINATDEDTARALGVMRSHRGILTYWGASHWAMVPPEMADFKGIYGHTKPSAAHLLTKKKSQMKLLKTNPELALCGGGLDMLEGNGNSILIRFPFSTLKPVTKARMLQTLPERKTVDSLVDRFFSFFNRSYHVLHEPTFHEEYNAFWINYSKPDFDAENVDFGWLSLLFAIIALAVHSNLGSVNIPREPWESALASAFSYIRATEQCLFLSGNFTRKPTPSTLTAMILVFFARRMRVEEVQGSLWVFHGAIARMALSMGLHRDPKPYGTIPASVSEVRRRLWATVLCTDILGSLHIGLPSTMYHVESNSEMPLNIHDHELSREATELPPGRPLTEYTGTSFLIIKTRLSLAFASIVAQTTTLRAGVSYEDILKWDYKLKEILSSSPDMLRLKPLVRWGGDPLWLISQRCALDILYQKALLALHTPYTLRFRNNMRFATSYQASVEAAVALLQHTVQLYQVDSSLLDQVEWLTESLLTHDVLHAAVIVCFAIKDLTKGQKIQQQPQRPQEPQQNDQSTATPTAHALAGELRFSKDDLFKVLHDAEDIYADWKKTCLKASLTFNAVSCLIGKAKEPDHCPGPPVTCPGPCVTCKKKTLPTKPSVPRPAAAAAGPTHPGNYPESFVRLQPIDADDQPNASSNNKRKGKAAAIQDPALATADFSAMAGSSAGVSPRDQQQHQHHQSTSPSINMLTPTSAQDVMLNGPNTPGLVGSGHMSRQQHQANCFDPTVVPSPAGLPTPFEAAAAAPSDFHIPGLDHNSMQLDATGTSPGSGSAQNESMAWNSAIDREFWDNFMQTLDVGWDPPASDWVAGMYMPP</sequence>
<dbReference type="PROSITE" id="PS00463">
    <property type="entry name" value="ZN2_CY6_FUNGAL_1"/>
    <property type="match status" value="1"/>
</dbReference>
<comment type="subcellular location">
    <subcellularLocation>
        <location evidence="1">Nucleus</location>
    </subcellularLocation>
</comment>
<dbReference type="SUPFAM" id="SSF57701">
    <property type="entry name" value="Zn2/Cys6 DNA-binding domain"/>
    <property type="match status" value="1"/>
</dbReference>
<feature type="compositionally biased region" description="Low complexity" evidence="4">
    <location>
        <begin position="686"/>
        <end position="702"/>
    </location>
</feature>
<dbReference type="AlphaFoldDB" id="A0A164ZKW2"/>
<dbReference type="GO" id="GO:0005634">
    <property type="term" value="C:nucleus"/>
    <property type="evidence" value="ECO:0007669"/>
    <property type="project" value="UniProtKB-SubCell"/>
</dbReference>
<dbReference type="GO" id="GO:0000981">
    <property type="term" value="F:DNA-binding transcription factor activity, RNA polymerase II-specific"/>
    <property type="evidence" value="ECO:0007669"/>
    <property type="project" value="InterPro"/>
</dbReference>
<dbReference type="OrthoDB" id="762982at2759"/>
<organism evidence="6 7">
    <name type="scientific">Xylona heveae (strain CBS 132557 / TC161)</name>
    <dbReference type="NCBI Taxonomy" id="1328760"/>
    <lineage>
        <taxon>Eukaryota</taxon>
        <taxon>Fungi</taxon>
        <taxon>Dikarya</taxon>
        <taxon>Ascomycota</taxon>
        <taxon>Pezizomycotina</taxon>
        <taxon>Xylonomycetes</taxon>
        <taxon>Xylonales</taxon>
        <taxon>Xylonaceae</taxon>
        <taxon>Xylona</taxon>
    </lineage>
</organism>
<keyword evidence="3" id="KW-0539">Nucleus</keyword>
<dbReference type="EMBL" id="KV407467">
    <property type="protein sequence ID" value="KZF19224.1"/>
    <property type="molecule type" value="Genomic_DNA"/>
</dbReference>
<dbReference type="Pfam" id="PF00172">
    <property type="entry name" value="Zn_clus"/>
    <property type="match status" value="1"/>
</dbReference>
<evidence type="ECO:0000256" key="1">
    <source>
        <dbReference type="ARBA" id="ARBA00004123"/>
    </source>
</evidence>
<dbReference type="InterPro" id="IPR001138">
    <property type="entry name" value="Zn2Cys6_DnaBD"/>
</dbReference>
<dbReference type="GO" id="GO:0006351">
    <property type="term" value="P:DNA-templated transcription"/>
    <property type="evidence" value="ECO:0007669"/>
    <property type="project" value="InterPro"/>
</dbReference>
<dbReference type="InterPro" id="IPR050613">
    <property type="entry name" value="Sec_Metabolite_Reg"/>
</dbReference>
<dbReference type="GeneID" id="28899673"/>
<feature type="region of interest" description="Disordered" evidence="4">
    <location>
        <begin position="782"/>
        <end position="808"/>
    </location>
</feature>
<dbReference type="PROSITE" id="PS50048">
    <property type="entry name" value="ZN2_CY6_FUNGAL_2"/>
    <property type="match status" value="1"/>
</dbReference>
<evidence type="ECO:0000313" key="7">
    <source>
        <dbReference type="Proteomes" id="UP000076632"/>
    </source>
</evidence>
<dbReference type="Pfam" id="PF04082">
    <property type="entry name" value="Fungal_trans"/>
    <property type="match status" value="1"/>
</dbReference>
<evidence type="ECO:0000256" key="4">
    <source>
        <dbReference type="SAM" id="MobiDB-lite"/>
    </source>
</evidence>
<evidence type="ECO:0000256" key="3">
    <source>
        <dbReference type="ARBA" id="ARBA00023242"/>
    </source>
</evidence>
<dbReference type="CDD" id="cd00067">
    <property type="entry name" value="GAL4"/>
    <property type="match status" value="1"/>
</dbReference>
<dbReference type="Gene3D" id="4.10.240.10">
    <property type="entry name" value="Zn(2)-C6 fungal-type DNA-binding domain"/>
    <property type="match status" value="1"/>
</dbReference>
<name>A0A164ZKW2_XYLHT</name>
<feature type="region of interest" description="Disordered" evidence="4">
    <location>
        <begin position="848"/>
        <end position="877"/>
    </location>
</feature>
<dbReference type="PANTHER" id="PTHR31001">
    <property type="entry name" value="UNCHARACTERIZED TRANSCRIPTIONAL REGULATORY PROTEIN"/>
    <property type="match status" value="1"/>
</dbReference>
<proteinExistence type="predicted"/>
<feature type="domain" description="Zn(2)-C6 fungal-type" evidence="5">
    <location>
        <begin position="42"/>
        <end position="73"/>
    </location>
</feature>
<protein>
    <recommendedName>
        <fullName evidence="5">Zn(2)-C6 fungal-type domain-containing protein</fullName>
    </recommendedName>
</protein>
<dbReference type="SMART" id="SM00906">
    <property type="entry name" value="Fungal_trans"/>
    <property type="match status" value="1"/>
</dbReference>
<evidence type="ECO:0000313" key="6">
    <source>
        <dbReference type="EMBL" id="KZF19224.1"/>
    </source>
</evidence>
<evidence type="ECO:0000256" key="2">
    <source>
        <dbReference type="ARBA" id="ARBA00022723"/>
    </source>
</evidence>
<dbReference type="RefSeq" id="XP_018184779.1">
    <property type="nucleotide sequence ID" value="XM_018334536.1"/>
</dbReference>
<keyword evidence="7" id="KW-1185">Reference proteome</keyword>
<dbReference type="InParanoid" id="A0A164ZKW2"/>
<keyword evidence="2" id="KW-0479">Metal-binding</keyword>
<dbReference type="Proteomes" id="UP000076632">
    <property type="component" value="Unassembled WGS sequence"/>
</dbReference>
<dbReference type="InterPro" id="IPR007219">
    <property type="entry name" value="XnlR_reg_dom"/>
</dbReference>
<reference evidence="6 7" key="1">
    <citation type="journal article" date="2016" name="Fungal Biol.">
        <title>The genome of Xylona heveae provides a window into fungal endophytism.</title>
        <authorList>
            <person name="Gazis R."/>
            <person name="Kuo A."/>
            <person name="Riley R."/>
            <person name="LaButti K."/>
            <person name="Lipzen A."/>
            <person name="Lin J."/>
            <person name="Amirebrahimi M."/>
            <person name="Hesse C.N."/>
            <person name="Spatafora J.W."/>
            <person name="Henrissat B."/>
            <person name="Hainaut M."/>
            <person name="Grigoriev I.V."/>
            <person name="Hibbett D.S."/>
        </authorList>
    </citation>
    <scope>NUCLEOTIDE SEQUENCE [LARGE SCALE GENOMIC DNA]</scope>
    <source>
        <strain evidence="6 7">TC161</strain>
    </source>
</reference>
<feature type="region of interest" description="Disordered" evidence="4">
    <location>
        <begin position="686"/>
        <end position="707"/>
    </location>
</feature>
<dbReference type="InterPro" id="IPR036864">
    <property type="entry name" value="Zn2-C6_fun-type_DNA-bd_sf"/>
</dbReference>
<dbReference type="GO" id="GO:0008270">
    <property type="term" value="F:zinc ion binding"/>
    <property type="evidence" value="ECO:0007669"/>
    <property type="project" value="InterPro"/>
</dbReference>
<dbReference type="STRING" id="1328760.A0A164ZKW2"/>
<gene>
    <name evidence="6" type="ORF">L228DRAFT_263981</name>
</gene>
<dbReference type="PANTHER" id="PTHR31001:SF40">
    <property type="entry name" value="ZN(II)2CYS6 TRANSCRIPTION FACTOR (EUROFUNG)"/>
    <property type="match status" value="1"/>
</dbReference>
<dbReference type="CDD" id="cd12148">
    <property type="entry name" value="fungal_TF_MHR"/>
    <property type="match status" value="1"/>
</dbReference>
<feature type="region of interest" description="Disordered" evidence="4">
    <location>
        <begin position="1"/>
        <end position="33"/>
    </location>
</feature>